<name>A0A438BWE8_VITVI</name>
<gene>
    <name evidence="1" type="ORF">CK203_081996</name>
</gene>
<evidence type="ECO:0000313" key="1">
    <source>
        <dbReference type="EMBL" id="RVW15263.1"/>
    </source>
</evidence>
<comment type="caution">
    <text evidence="1">The sequence shown here is derived from an EMBL/GenBank/DDBJ whole genome shotgun (WGS) entry which is preliminary data.</text>
</comment>
<reference evidence="1 2" key="1">
    <citation type="journal article" date="2018" name="PLoS Genet.">
        <title>Population sequencing reveals clonal diversity and ancestral inbreeding in the grapevine cultivar Chardonnay.</title>
        <authorList>
            <person name="Roach M.J."/>
            <person name="Johnson D.L."/>
            <person name="Bohlmann J."/>
            <person name="van Vuuren H.J."/>
            <person name="Jones S.J."/>
            <person name="Pretorius I.S."/>
            <person name="Schmidt S.A."/>
            <person name="Borneman A.R."/>
        </authorList>
    </citation>
    <scope>NUCLEOTIDE SEQUENCE [LARGE SCALE GENOMIC DNA]</scope>
    <source>
        <strain evidence="2">cv. Chardonnay</strain>
        <tissue evidence="1">Leaf</tissue>
    </source>
</reference>
<proteinExistence type="predicted"/>
<dbReference type="AlphaFoldDB" id="A0A438BWE8"/>
<protein>
    <submittedName>
        <fullName evidence="1">Uncharacterized protein</fullName>
    </submittedName>
</protein>
<dbReference type="EMBL" id="QGNW01002603">
    <property type="protein sequence ID" value="RVW15263.1"/>
    <property type="molecule type" value="Genomic_DNA"/>
</dbReference>
<organism evidence="1 2">
    <name type="scientific">Vitis vinifera</name>
    <name type="common">Grape</name>
    <dbReference type="NCBI Taxonomy" id="29760"/>
    <lineage>
        <taxon>Eukaryota</taxon>
        <taxon>Viridiplantae</taxon>
        <taxon>Streptophyta</taxon>
        <taxon>Embryophyta</taxon>
        <taxon>Tracheophyta</taxon>
        <taxon>Spermatophyta</taxon>
        <taxon>Magnoliopsida</taxon>
        <taxon>eudicotyledons</taxon>
        <taxon>Gunneridae</taxon>
        <taxon>Pentapetalae</taxon>
        <taxon>rosids</taxon>
        <taxon>Vitales</taxon>
        <taxon>Vitaceae</taxon>
        <taxon>Viteae</taxon>
        <taxon>Vitis</taxon>
    </lineage>
</organism>
<dbReference type="Proteomes" id="UP000288805">
    <property type="component" value="Unassembled WGS sequence"/>
</dbReference>
<evidence type="ECO:0000313" key="2">
    <source>
        <dbReference type="Proteomes" id="UP000288805"/>
    </source>
</evidence>
<accession>A0A438BWE8</accession>
<sequence>MFYTVYNWYIYRFWQLREIYSKDAEEKKHLLIQDRISDFSLIGYQNLFPDPVFDGANFQVLITFANAFHALQPLKFLHSG</sequence>